<dbReference type="GO" id="GO:0004497">
    <property type="term" value="F:monooxygenase activity"/>
    <property type="evidence" value="ECO:0007669"/>
    <property type="project" value="UniProtKB-KW"/>
</dbReference>
<dbReference type="GO" id="GO:0016020">
    <property type="term" value="C:membrane"/>
    <property type="evidence" value="ECO:0007669"/>
    <property type="project" value="UniProtKB-SubCell"/>
</dbReference>
<evidence type="ECO:0000313" key="10">
    <source>
        <dbReference type="Proteomes" id="UP000813444"/>
    </source>
</evidence>
<name>A0A8K0T360_9HYPO</name>
<dbReference type="EMBL" id="JAGPNK010000002">
    <property type="protein sequence ID" value="KAH7325645.1"/>
    <property type="molecule type" value="Genomic_DNA"/>
</dbReference>
<feature type="transmembrane region" description="Helical" evidence="8">
    <location>
        <begin position="83"/>
        <end position="103"/>
    </location>
</feature>
<reference evidence="9" key="1">
    <citation type="journal article" date="2021" name="Nat. Commun.">
        <title>Genetic determinants of endophytism in the Arabidopsis root mycobiome.</title>
        <authorList>
            <person name="Mesny F."/>
            <person name="Miyauchi S."/>
            <person name="Thiergart T."/>
            <person name="Pickel B."/>
            <person name="Atanasova L."/>
            <person name="Karlsson M."/>
            <person name="Huettel B."/>
            <person name="Barry K.W."/>
            <person name="Haridas S."/>
            <person name="Chen C."/>
            <person name="Bauer D."/>
            <person name="Andreopoulos W."/>
            <person name="Pangilinan J."/>
            <person name="LaButti K."/>
            <person name="Riley R."/>
            <person name="Lipzen A."/>
            <person name="Clum A."/>
            <person name="Drula E."/>
            <person name="Henrissat B."/>
            <person name="Kohler A."/>
            <person name="Grigoriev I.V."/>
            <person name="Martin F.M."/>
            <person name="Hacquard S."/>
        </authorList>
    </citation>
    <scope>NUCLEOTIDE SEQUENCE</scope>
    <source>
        <strain evidence="9">MPI-CAGE-CH-0235</strain>
    </source>
</reference>
<evidence type="ECO:0000313" key="9">
    <source>
        <dbReference type="EMBL" id="KAH7325645.1"/>
    </source>
</evidence>
<evidence type="ECO:0000256" key="1">
    <source>
        <dbReference type="ARBA" id="ARBA00004141"/>
    </source>
</evidence>
<evidence type="ECO:0008006" key="11">
    <source>
        <dbReference type="Google" id="ProtNLM"/>
    </source>
</evidence>
<keyword evidence="5" id="KW-0503">Monooxygenase</keyword>
<dbReference type="InterPro" id="IPR013901">
    <property type="entry name" value="Anthrone_oxy"/>
</dbReference>
<keyword evidence="4" id="KW-0560">Oxidoreductase</keyword>
<feature type="transmembrane region" description="Helical" evidence="8">
    <location>
        <begin position="48"/>
        <end position="71"/>
    </location>
</feature>
<protein>
    <recommendedName>
        <fullName evidence="11">Noranthrone monooxygenase</fullName>
    </recommendedName>
</protein>
<comment type="similarity">
    <text evidence="7">Belongs to the anthrone oxygenase family.</text>
</comment>
<evidence type="ECO:0000256" key="5">
    <source>
        <dbReference type="ARBA" id="ARBA00023033"/>
    </source>
</evidence>
<comment type="caution">
    <text evidence="9">The sequence shown here is derived from an EMBL/GenBank/DDBJ whole genome shotgun (WGS) entry which is preliminary data.</text>
</comment>
<keyword evidence="3 8" id="KW-1133">Transmembrane helix</keyword>
<dbReference type="PANTHER" id="PTHR35042">
    <property type="entry name" value="ANTHRONE OXYGENASE ENCC"/>
    <property type="match status" value="1"/>
</dbReference>
<gene>
    <name evidence="9" type="ORF">B0I35DRAFT_420871</name>
</gene>
<evidence type="ECO:0000256" key="6">
    <source>
        <dbReference type="ARBA" id="ARBA00023136"/>
    </source>
</evidence>
<keyword evidence="6 8" id="KW-0472">Membrane</keyword>
<accession>A0A8K0T360</accession>
<dbReference type="OrthoDB" id="5954308at2759"/>
<evidence type="ECO:0000256" key="7">
    <source>
        <dbReference type="ARBA" id="ARBA00034313"/>
    </source>
</evidence>
<evidence type="ECO:0000256" key="8">
    <source>
        <dbReference type="SAM" id="Phobius"/>
    </source>
</evidence>
<proteinExistence type="inferred from homology"/>
<organism evidence="9 10">
    <name type="scientific">Stachybotrys elegans</name>
    <dbReference type="NCBI Taxonomy" id="80388"/>
    <lineage>
        <taxon>Eukaryota</taxon>
        <taxon>Fungi</taxon>
        <taxon>Dikarya</taxon>
        <taxon>Ascomycota</taxon>
        <taxon>Pezizomycotina</taxon>
        <taxon>Sordariomycetes</taxon>
        <taxon>Hypocreomycetidae</taxon>
        <taxon>Hypocreales</taxon>
        <taxon>Stachybotryaceae</taxon>
        <taxon>Stachybotrys</taxon>
    </lineage>
</organism>
<evidence type="ECO:0000256" key="4">
    <source>
        <dbReference type="ARBA" id="ARBA00023002"/>
    </source>
</evidence>
<keyword evidence="2 8" id="KW-0812">Transmembrane</keyword>
<dbReference type="PANTHER" id="PTHR35042:SF3">
    <property type="entry name" value="ANTHRONE OXYGENASE-RELATED"/>
    <property type="match status" value="1"/>
</dbReference>
<dbReference type="AlphaFoldDB" id="A0A8K0T360"/>
<dbReference type="Pfam" id="PF08592">
    <property type="entry name" value="Anthrone_oxy"/>
    <property type="match status" value="1"/>
</dbReference>
<dbReference type="Proteomes" id="UP000813444">
    <property type="component" value="Unassembled WGS sequence"/>
</dbReference>
<comment type="subcellular location">
    <subcellularLocation>
        <location evidence="1">Membrane</location>
        <topology evidence="1">Multi-pass membrane protein</topology>
    </subcellularLocation>
</comment>
<keyword evidence="10" id="KW-1185">Reference proteome</keyword>
<evidence type="ECO:0000256" key="3">
    <source>
        <dbReference type="ARBA" id="ARBA00022989"/>
    </source>
</evidence>
<evidence type="ECO:0000256" key="2">
    <source>
        <dbReference type="ARBA" id="ARBA00022692"/>
    </source>
</evidence>
<feature type="transmembrane region" description="Helical" evidence="8">
    <location>
        <begin position="134"/>
        <end position="157"/>
    </location>
</feature>
<sequence>MSTAVSASALLSGSFLSGAMACMSIVTVPVLLDTIPTAPQLFQSWARLYHYGHILGPTGALGTLGLWMYAAAQRRAAEKSWRAFALAGVMTISIVPFTIFVMVPTNNELFRLKALGSELGNVTLANGRNVVTKWAWMHLARSALPLIGTIIGAFAVFGDRA</sequence>